<evidence type="ECO:0000259" key="3">
    <source>
        <dbReference type="PROSITE" id="PS50207"/>
    </source>
</evidence>
<dbReference type="InterPro" id="IPR001309">
    <property type="entry name" value="Pept_C14_p20"/>
</dbReference>
<dbReference type="InterPro" id="IPR029030">
    <property type="entry name" value="Caspase-like_dom_sf"/>
</dbReference>
<dbReference type="SMART" id="SM00115">
    <property type="entry name" value="CASc"/>
    <property type="match status" value="1"/>
</dbReference>
<dbReference type="PANTHER" id="PTHR10454:SF210">
    <property type="entry name" value="CASPASE-2"/>
    <property type="match status" value="1"/>
</dbReference>
<dbReference type="GO" id="GO:0006508">
    <property type="term" value="P:proteolysis"/>
    <property type="evidence" value="ECO:0007669"/>
    <property type="project" value="InterPro"/>
</dbReference>
<dbReference type="EMBL" id="MU827789">
    <property type="protein sequence ID" value="KAJ7331227.1"/>
    <property type="molecule type" value="Genomic_DNA"/>
</dbReference>
<evidence type="ECO:0000313" key="5">
    <source>
        <dbReference type="EMBL" id="KAJ7331227.1"/>
    </source>
</evidence>
<dbReference type="InterPro" id="IPR002138">
    <property type="entry name" value="Pept_C14_p10"/>
</dbReference>
<dbReference type="InterPro" id="IPR002398">
    <property type="entry name" value="Pept_C14"/>
</dbReference>
<comment type="caution">
    <text evidence="5">The sequence shown here is derived from an EMBL/GenBank/DDBJ whole genome shotgun (WGS) entry which is preliminary data.</text>
</comment>
<evidence type="ECO:0000259" key="4">
    <source>
        <dbReference type="PROSITE" id="PS50208"/>
    </source>
</evidence>
<feature type="domain" description="Caspase family p10" evidence="3">
    <location>
        <begin position="89"/>
        <end position="133"/>
    </location>
</feature>
<dbReference type="InterPro" id="IPR011600">
    <property type="entry name" value="Pept_C14_caspase"/>
</dbReference>
<reference evidence="5" key="1">
    <citation type="submission" date="2023-01" db="EMBL/GenBank/DDBJ databases">
        <title>Genome assembly of the deep-sea coral Lophelia pertusa.</title>
        <authorList>
            <person name="Herrera S."/>
            <person name="Cordes E."/>
        </authorList>
    </citation>
    <scope>NUCLEOTIDE SEQUENCE</scope>
    <source>
        <strain evidence="5">USNM1676648</strain>
        <tissue evidence="5">Polyp</tissue>
    </source>
</reference>
<dbReference type="OrthoDB" id="6022486at2759"/>
<evidence type="ECO:0000256" key="1">
    <source>
        <dbReference type="ARBA" id="ARBA00010134"/>
    </source>
</evidence>
<dbReference type="PANTHER" id="PTHR10454">
    <property type="entry name" value="CASPASE"/>
    <property type="match status" value="1"/>
</dbReference>
<dbReference type="PROSITE" id="PS50208">
    <property type="entry name" value="CASPASE_P20"/>
    <property type="match status" value="1"/>
</dbReference>
<dbReference type="InterPro" id="IPR015917">
    <property type="entry name" value="Pept_C14A"/>
</dbReference>
<dbReference type="GO" id="GO:0004197">
    <property type="term" value="F:cysteine-type endopeptidase activity"/>
    <property type="evidence" value="ECO:0007669"/>
    <property type="project" value="InterPro"/>
</dbReference>
<feature type="domain" description="Caspase family p20" evidence="4">
    <location>
        <begin position="1"/>
        <end position="73"/>
    </location>
</feature>
<organism evidence="5 6">
    <name type="scientific">Desmophyllum pertusum</name>
    <dbReference type="NCBI Taxonomy" id="174260"/>
    <lineage>
        <taxon>Eukaryota</taxon>
        <taxon>Metazoa</taxon>
        <taxon>Cnidaria</taxon>
        <taxon>Anthozoa</taxon>
        <taxon>Hexacorallia</taxon>
        <taxon>Scleractinia</taxon>
        <taxon>Caryophylliina</taxon>
        <taxon>Caryophylliidae</taxon>
        <taxon>Desmophyllum</taxon>
    </lineage>
</organism>
<dbReference type="Pfam" id="PF00656">
    <property type="entry name" value="Peptidase_C14"/>
    <property type="match status" value="1"/>
</dbReference>
<gene>
    <name evidence="5" type="primary">CASP7_3</name>
    <name evidence="5" type="ORF">OS493_020009</name>
</gene>
<dbReference type="Proteomes" id="UP001163046">
    <property type="component" value="Unassembled WGS sequence"/>
</dbReference>
<dbReference type="SUPFAM" id="SSF52129">
    <property type="entry name" value="Caspase-like"/>
    <property type="match status" value="1"/>
</dbReference>
<dbReference type="InterPro" id="IPR033139">
    <property type="entry name" value="Caspase_cys_AS"/>
</dbReference>
<dbReference type="PRINTS" id="PR00376">
    <property type="entry name" value="IL1BCENZYME"/>
</dbReference>
<name>A0A9X0CGB2_9CNID</name>
<evidence type="ECO:0000313" key="6">
    <source>
        <dbReference type="Proteomes" id="UP001163046"/>
    </source>
</evidence>
<accession>A0A9X0CGB2</accession>
<dbReference type="Gene3D" id="3.40.50.1460">
    <property type="match status" value="1"/>
</dbReference>
<dbReference type="PROSITE" id="PS50207">
    <property type="entry name" value="CASPASE_P10"/>
    <property type="match status" value="1"/>
</dbReference>
<protein>
    <submittedName>
        <fullName evidence="5">Caspase-7</fullName>
    </submittedName>
</protein>
<evidence type="ECO:0000256" key="2">
    <source>
        <dbReference type="RuleBase" id="RU003971"/>
    </source>
</evidence>
<dbReference type="AlphaFoldDB" id="A0A9X0CGB2"/>
<sequence>MLKLLTETAEKDYSKFDCFVCVILSHGSKDCIYGTDDKVIKVEAITSLFRRDQCPSLEGKPKIFLIQACRGTERDRLPIESDSDPISISSSSLPADADFLICFASAPGHQSYRQRFLGSWFISSVVSVFKKYAETRAPYGYDDQSK</sequence>
<proteinExistence type="inferred from homology"/>
<comment type="similarity">
    <text evidence="1 2">Belongs to the peptidase C14A family.</text>
</comment>
<dbReference type="PROSITE" id="PS01122">
    <property type="entry name" value="CASPASE_CYS"/>
    <property type="match status" value="1"/>
</dbReference>
<keyword evidence="6" id="KW-1185">Reference proteome</keyword>